<evidence type="ECO:0000313" key="2">
    <source>
        <dbReference type="Proteomes" id="UP000684084"/>
    </source>
</evidence>
<protein>
    <submittedName>
        <fullName evidence="1">Uncharacterized protein</fullName>
    </submittedName>
</protein>
<proteinExistence type="predicted"/>
<sequence length="87" mass="10002">MQCVQFSGVCLASWPANMRPVVFSIMDFEISEEITTFSKLTKVAAKSFIQDLHKRYQTLLMKVIIIWMMKTLGHHTKNEGSSLNNCF</sequence>
<name>A0A916DYP5_9GLOM</name>
<dbReference type="AlphaFoldDB" id="A0A916DYP5"/>
<gene>
    <name evidence="1" type="ORF">CHRIB12_LOCUS428</name>
</gene>
<comment type="caution">
    <text evidence="1">The sequence shown here is derived from an EMBL/GenBank/DDBJ whole genome shotgun (WGS) entry which is preliminary data.</text>
</comment>
<reference evidence="1" key="1">
    <citation type="submission" date="2020-05" db="EMBL/GenBank/DDBJ databases">
        <authorList>
            <person name="Rincon C."/>
            <person name="Sanders R I."/>
            <person name="Robbins C."/>
            <person name="Chaturvedi A."/>
        </authorList>
    </citation>
    <scope>NUCLEOTIDE SEQUENCE</scope>
    <source>
        <strain evidence="1">CHB12</strain>
    </source>
</reference>
<accession>A0A916DYP5</accession>
<dbReference type="OrthoDB" id="2444892at2759"/>
<dbReference type="Proteomes" id="UP000684084">
    <property type="component" value="Unassembled WGS sequence"/>
</dbReference>
<organism evidence="1 2">
    <name type="scientific">Rhizophagus irregularis</name>
    <dbReference type="NCBI Taxonomy" id="588596"/>
    <lineage>
        <taxon>Eukaryota</taxon>
        <taxon>Fungi</taxon>
        <taxon>Fungi incertae sedis</taxon>
        <taxon>Mucoromycota</taxon>
        <taxon>Glomeromycotina</taxon>
        <taxon>Glomeromycetes</taxon>
        <taxon>Glomerales</taxon>
        <taxon>Glomeraceae</taxon>
        <taxon>Rhizophagus</taxon>
    </lineage>
</organism>
<dbReference type="EMBL" id="CAGKOT010000001">
    <property type="protein sequence ID" value="CAB5295457.1"/>
    <property type="molecule type" value="Genomic_DNA"/>
</dbReference>
<evidence type="ECO:0000313" key="1">
    <source>
        <dbReference type="EMBL" id="CAB5295457.1"/>
    </source>
</evidence>